<evidence type="ECO:0000313" key="4">
    <source>
        <dbReference type="EMBL" id="WZN40529.1"/>
    </source>
</evidence>
<keyword evidence="2" id="KW-0378">Hydrolase</keyword>
<protein>
    <submittedName>
        <fullName evidence="4">Hotdog fold thioesterase</fullName>
    </submittedName>
</protein>
<dbReference type="PANTHER" id="PTHR43240">
    <property type="entry name" value="1,4-DIHYDROXY-2-NAPHTHOYL-COA THIOESTERASE 1"/>
    <property type="match status" value="1"/>
</dbReference>
<feature type="domain" description="Thioesterase" evidence="3">
    <location>
        <begin position="53"/>
        <end position="131"/>
    </location>
</feature>
<dbReference type="EMBL" id="CP149822">
    <property type="protein sequence ID" value="WZN40529.1"/>
    <property type="molecule type" value="Genomic_DNA"/>
</dbReference>
<dbReference type="Pfam" id="PF03061">
    <property type="entry name" value="4HBT"/>
    <property type="match status" value="1"/>
</dbReference>
<accession>A0ABZ2YMA6</accession>
<dbReference type="Proteomes" id="UP001485459">
    <property type="component" value="Chromosome"/>
</dbReference>
<evidence type="ECO:0000256" key="1">
    <source>
        <dbReference type="ARBA" id="ARBA00008324"/>
    </source>
</evidence>
<comment type="similarity">
    <text evidence="1">Belongs to the thioesterase PaaI family.</text>
</comment>
<organism evidence="4 5">
    <name type="scientific">Chitinophaga pollutisoli</name>
    <dbReference type="NCBI Taxonomy" id="3133966"/>
    <lineage>
        <taxon>Bacteria</taxon>
        <taxon>Pseudomonadati</taxon>
        <taxon>Bacteroidota</taxon>
        <taxon>Chitinophagia</taxon>
        <taxon>Chitinophagales</taxon>
        <taxon>Chitinophagaceae</taxon>
        <taxon>Chitinophaga</taxon>
    </lineage>
</organism>
<dbReference type="SUPFAM" id="SSF54637">
    <property type="entry name" value="Thioesterase/thiol ester dehydrase-isomerase"/>
    <property type="match status" value="1"/>
</dbReference>
<dbReference type="CDD" id="cd03443">
    <property type="entry name" value="PaaI_thioesterase"/>
    <property type="match status" value="1"/>
</dbReference>
<name>A0ABZ2YMA6_9BACT</name>
<proteinExistence type="inferred from homology"/>
<evidence type="ECO:0000259" key="3">
    <source>
        <dbReference type="Pfam" id="PF03061"/>
    </source>
</evidence>
<sequence>MKPIWFSLDISLDQLNENGRKTMGEWVGMEFTEIGPDYLRAMMPVDHRTIQPYGLLHGGASAALAETVGSVASALIIDPEKQICVGQEINANHLRGVREGYVHAIAKPLHIGSGSHVWDIRITDDQHKLVCVSRLTVAVLAKREKKAE</sequence>
<evidence type="ECO:0000313" key="5">
    <source>
        <dbReference type="Proteomes" id="UP001485459"/>
    </source>
</evidence>
<reference evidence="5" key="1">
    <citation type="submission" date="2024-03" db="EMBL/GenBank/DDBJ databases">
        <title>Chitinophaga horti sp. nov., isolated from garden soil.</title>
        <authorList>
            <person name="Lee D.S."/>
            <person name="Han D.M."/>
            <person name="Baek J.H."/>
            <person name="Choi D.G."/>
            <person name="Jeon J.H."/>
            <person name="Jeon C.O."/>
        </authorList>
    </citation>
    <scope>NUCLEOTIDE SEQUENCE [LARGE SCALE GENOMIC DNA]</scope>
    <source>
        <strain evidence="5">GPA1</strain>
    </source>
</reference>
<dbReference type="InterPro" id="IPR006683">
    <property type="entry name" value="Thioestr_dom"/>
</dbReference>
<dbReference type="NCBIfam" id="TIGR00369">
    <property type="entry name" value="unchar_dom_1"/>
    <property type="match status" value="1"/>
</dbReference>
<evidence type="ECO:0000256" key="2">
    <source>
        <dbReference type="ARBA" id="ARBA00022801"/>
    </source>
</evidence>
<dbReference type="Gene3D" id="3.10.129.10">
    <property type="entry name" value="Hotdog Thioesterase"/>
    <property type="match status" value="1"/>
</dbReference>
<keyword evidence="5" id="KW-1185">Reference proteome</keyword>
<dbReference type="PANTHER" id="PTHR43240:SF5">
    <property type="entry name" value="1,4-DIHYDROXY-2-NAPHTHOYL-COA THIOESTERASE 1"/>
    <property type="match status" value="1"/>
</dbReference>
<dbReference type="RefSeq" id="WP_341835445.1">
    <property type="nucleotide sequence ID" value="NZ_CP149822.1"/>
</dbReference>
<dbReference type="InterPro" id="IPR003736">
    <property type="entry name" value="PAAI_dom"/>
</dbReference>
<gene>
    <name evidence="4" type="ORF">WJU16_21430</name>
</gene>
<dbReference type="InterPro" id="IPR029069">
    <property type="entry name" value="HotDog_dom_sf"/>
</dbReference>